<dbReference type="OMA" id="RWANMNE"/>
<accession>A0A2H3D251</accession>
<dbReference type="EMBL" id="KZ293669">
    <property type="protein sequence ID" value="PBK89371.1"/>
    <property type="molecule type" value="Genomic_DNA"/>
</dbReference>
<dbReference type="Proteomes" id="UP000217790">
    <property type="component" value="Unassembled WGS sequence"/>
</dbReference>
<name>A0A2H3D251_ARMGA</name>
<evidence type="ECO:0000313" key="2">
    <source>
        <dbReference type="Proteomes" id="UP000217790"/>
    </source>
</evidence>
<dbReference type="STRING" id="47427.A0A2H3D251"/>
<dbReference type="OrthoDB" id="3247165at2759"/>
<reference evidence="2" key="1">
    <citation type="journal article" date="2017" name="Nat. Ecol. Evol.">
        <title>Genome expansion and lineage-specific genetic innovations in the forest pathogenic fungi Armillaria.</title>
        <authorList>
            <person name="Sipos G."/>
            <person name="Prasanna A.N."/>
            <person name="Walter M.C."/>
            <person name="O'Connor E."/>
            <person name="Balint B."/>
            <person name="Krizsan K."/>
            <person name="Kiss B."/>
            <person name="Hess J."/>
            <person name="Varga T."/>
            <person name="Slot J."/>
            <person name="Riley R."/>
            <person name="Boka B."/>
            <person name="Rigling D."/>
            <person name="Barry K."/>
            <person name="Lee J."/>
            <person name="Mihaltcheva S."/>
            <person name="LaButti K."/>
            <person name="Lipzen A."/>
            <person name="Waldron R."/>
            <person name="Moloney N.M."/>
            <person name="Sperisen C."/>
            <person name="Kredics L."/>
            <person name="Vagvoelgyi C."/>
            <person name="Patrignani A."/>
            <person name="Fitzpatrick D."/>
            <person name="Nagy I."/>
            <person name="Doyle S."/>
            <person name="Anderson J.B."/>
            <person name="Grigoriev I.V."/>
            <person name="Gueldener U."/>
            <person name="Muensterkoetter M."/>
            <person name="Nagy L.G."/>
        </authorList>
    </citation>
    <scope>NUCLEOTIDE SEQUENCE [LARGE SCALE GENOMIC DNA]</scope>
    <source>
        <strain evidence="2">Ar21-2</strain>
    </source>
</reference>
<organism evidence="1 2">
    <name type="scientific">Armillaria gallica</name>
    <name type="common">Bulbous honey fungus</name>
    <name type="synonym">Armillaria bulbosa</name>
    <dbReference type="NCBI Taxonomy" id="47427"/>
    <lineage>
        <taxon>Eukaryota</taxon>
        <taxon>Fungi</taxon>
        <taxon>Dikarya</taxon>
        <taxon>Basidiomycota</taxon>
        <taxon>Agaricomycotina</taxon>
        <taxon>Agaricomycetes</taxon>
        <taxon>Agaricomycetidae</taxon>
        <taxon>Agaricales</taxon>
        <taxon>Marasmiineae</taxon>
        <taxon>Physalacriaceae</taxon>
        <taxon>Armillaria</taxon>
    </lineage>
</organism>
<proteinExistence type="predicted"/>
<dbReference type="AlphaFoldDB" id="A0A2H3D251"/>
<gene>
    <name evidence="1" type="ORF">ARMGADRAFT_935961</name>
</gene>
<protein>
    <submittedName>
        <fullName evidence="1">Uncharacterized protein</fullName>
    </submittedName>
</protein>
<feature type="non-terminal residue" evidence="1">
    <location>
        <position position="1"/>
    </location>
</feature>
<dbReference type="InParanoid" id="A0A2H3D251"/>
<evidence type="ECO:0000313" key="1">
    <source>
        <dbReference type="EMBL" id="PBK89371.1"/>
    </source>
</evidence>
<keyword evidence="2" id="KW-1185">Reference proteome</keyword>
<sequence length="239" mass="27441">GASGALRQEFRELELLDEITGLRFEGTLPSNVSGLTRNELIAAYQKYRGETYVSQHMHVALRWNKATPWLAPEPIPDIPSTNRADRHKNLKRKTFHDEALSIRRGTAKRNRLLNGSNNVDSVAPIGLVWQNNSCAYDCVLTILCQVWREDVDLWSNMFAEVNTDWMGRLSNMLRRYTAGLTSFENVRDELRRKYAILDPVHMQYGLFTYVGKVLQPLFLNDRPVRSLIIVCSRSQCGLE</sequence>